<dbReference type="CDD" id="cd07821">
    <property type="entry name" value="PYR_PYL_RCAR_like"/>
    <property type="match status" value="2"/>
</dbReference>
<keyword evidence="8" id="KW-0650">Protein phosphatase inhibitor</keyword>
<evidence type="ECO:0000256" key="2">
    <source>
        <dbReference type="ARBA" id="ARBA00004496"/>
    </source>
</evidence>
<dbReference type="GO" id="GO:0005737">
    <property type="term" value="C:cytoplasm"/>
    <property type="evidence" value="ECO:0007669"/>
    <property type="project" value="UniProtKB-SubCell"/>
</dbReference>
<evidence type="ECO:0000313" key="9">
    <source>
        <dbReference type="EnsemblPlants" id="OMERI12G08790.1"/>
    </source>
</evidence>
<dbReference type="FunFam" id="3.30.530.20:FF:000039">
    <property type="entry name" value="Bet v I allergen-like"/>
    <property type="match status" value="2"/>
</dbReference>
<evidence type="ECO:0000256" key="5">
    <source>
        <dbReference type="ARBA" id="ARBA00022682"/>
    </source>
</evidence>
<keyword evidence="5" id="KW-0938">Abscisic acid signaling pathway</keyword>
<comment type="similarity">
    <text evidence="3">Belongs to the PYR/PYL/RCAR abscisic acid intracellular receptor family.</text>
</comment>
<dbReference type="PANTHER" id="PTHR31213">
    <property type="entry name" value="OS08G0374000 PROTEIN-RELATED"/>
    <property type="match status" value="1"/>
</dbReference>
<dbReference type="AlphaFoldDB" id="A0A0E0FC99"/>
<dbReference type="InterPro" id="IPR050279">
    <property type="entry name" value="Plant_def-hormone_signal"/>
</dbReference>
<dbReference type="PANTHER" id="PTHR31213:SF205">
    <property type="entry name" value="ABSCISIC ACID RECEPTOR PYL3"/>
    <property type="match status" value="1"/>
</dbReference>
<evidence type="ECO:0000313" key="10">
    <source>
        <dbReference type="Proteomes" id="UP000008021"/>
    </source>
</evidence>
<name>A0A0E0FC99_9ORYZ</name>
<keyword evidence="10" id="KW-1185">Reference proteome</keyword>
<evidence type="ECO:0000256" key="3">
    <source>
        <dbReference type="ARBA" id="ARBA00008594"/>
    </source>
</evidence>
<comment type="subcellular location">
    <subcellularLocation>
        <location evidence="2">Cytoplasm</location>
    </subcellularLocation>
    <subcellularLocation>
        <location evidence="1">Nucleus</location>
    </subcellularLocation>
</comment>
<sequence length="392" mass="44192">MNGVGGAGGAAAGKLLVASLRWAQWRLADERCELQEEEMEYIRRFHRHEPGSNQCTSFVAKHFRASLQTFWSLVKRFEQPQLFKPFVRKCVMRGNIIATGSIREVNVQSGLPATRSIERLELLNDNEHILQVKFIGGDHMLKNYSSILTVHSEFIDGQPRTLVLESFLVDIPEGNTTDDICYFIENVLSGAGGAGQAAAGRLPAVSLRRAQWRLADEKCELREGEMEYVRRFHRLEPGSNQCSSFVAKHIRAPLQTVWSLVRRFDQPQLFKPFVKKCVMQGNIDTGSVREVIVQSGLPATRSMERLEFLDDNEHILRVKFIGGDHMLKNYTSTLTVHSEVIDGQPGTLVIESFVVDIPQGNSKDDICYFVENLLRCNLRTLADVTEESLAGL</sequence>
<dbReference type="GO" id="GO:0004864">
    <property type="term" value="F:protein phosphatase inhibitor activity"/>
    <property type="evidence" value="ECO:0007669"/>
    <property type="project" value="UniProtKB-KW"/>
</dbReference>
<keyword evidence="7" id="KW-0539">Nucleus</keyword>
<evidence type="ECO:0000256" key="4">
    <source>
        <dbReference type="ARBA" id="ARBA00022490"/>
    </source>
</evidence>
<protein>
    <submittedName>
        <fullName evidence="9">Uncharacterized protein</fullName>
    </submittedName>
</protein>
<accession>A0A0E0FC99</accession>
<dbReference type="InterPro" id="IPR023393">
    <property type="entry name" value="START-like_dom_sf"/>
</dbReference>
<evidence type="ECO:0000256" key="7">
    <source>
        <dbReference type="ARBA" id="ARBA00023242"/>
    </source>
</evidence>
<organism evidence="9">
    <name type="scientific">Oryza meridionalis</name>
    <dbReference type="NCBI Taxonomy" id="40149"/>
    <lineage>
        <taxon>Eukaryota</taxon>
        <taxon>Viridiplantae</taxon>
        <taxon>Streptophyta</taxon>
        <taxon>Embryophyta</taxon>
        <taxon>Tracheophyta</taxon>
        <taxon>Spermatophyta</taxon>
        <taxon>Magnoliopsida</taxon>
        <taxon>Liliopsida</taxon>
        <taxon>Poales</taxon>
        <taxon>Poaceae</taxon>
        <taxon>BOP clade</taxon>
        <taxon>Oryzoideae</taxon>
        <taxon>Oryzeae</taxon>
        <taxon>Oryzinae</taxon>
        <taxon>Oryza</taxon>
    </lineage>
</organism>
<dbReference type="GO" id="GO:0010427">
    <property type="term" value="F:abscisic acid binding"/>
    <property type="evidence" value="ECO:0007669"/>
    <property type="project" value="TreeGrafter"/>
</dbReference>
<evidence type="ECO:0000256" key="8">
    <source>
        <dbReference type="ARBA" id="ARBA00023272"/>
    </source>
</evidence>
<dbReference type="eggNOG" id="ENOG502QPYH">
    <property type="taxonomic scope" value="Eukaryota"/>
</dbReference>
<dbReference type="InterPro" id="IPR019587">
    <property type="entry name" value="Polyketide_cyclase/dehydratase"/>
</dbReference>
<dbReference type="Pfam" id="PF10604">
    <property type="entry name" value="Polyketide_cyc2"/>
    <property type="match status" value="1"/>
</dbReference>
<dbReference type="Proteomes" id="UP000008021">
    <property type="component" value="Chromosome 12"/>
</dbReference>
<dbReference type="Gramene" id="OMERI12G08790.1">
    <property type="protein sequence ID" value="OMERI12G08790.1"/>
    <property type="gene ID" value="OMERI12G08790"/>
</dbReference>
<dbReference type="STRING" id="40149.A0A0E0FC99"/>
<dbReference type="EnsemblPlants" id="OMERI12G08790.1">
    <property type="protein sequence ID" value="OMERI12G08790.1"/>
    <property type="gene ID" value="OMERI12G08790"/>
</dbReference>
<dbReference type="GO" id="GO:0009738">
    <property type="term" value="P:abscisic acid-activated signaling pathway"/>
    <property type="evidence" value="ECO:0007669"/>
    <property type="project" value="UniProtKB-KW"/>
</dbReference>
<reference evidence="9" key="1">
    <citation type="submission" date="2015-04" db="UniProtKB">
        <authorList>
            <consortium name="EnsemblPlants"/>
        </authorList>
    </citation>
    <scope>IDENTIFICATION</scope>
</reference>
<proteinExistence type="inferred from homology"/>
<dbReference type="Gene3D" id="3.30.530.20">
    <property type="match status" value="2"/>
</dbReference>
<keyword evidence="4" id="KW-0963">Cytoplasm</keyword>
<evidence type="ECO:0000256" key="1">
    <source>
        <dbReference type="ARBA" id="ARBA00004123"/>
    </source>
</evidence>
<dbReference type="SUPFAM" id="SSF55961">
    <property type="entry name" value="Bet v1-like"/>
    <property type="match status" value="2"/>
</dbReference>
<reference evidence="9" key="2">
    <citation type="submission" date="2018-05" db="EMBL/GenBank/DDBJ databases">
        <title>OmerRS3 (Oryza meridionalis Reference Sequence Version 3).</title>
        <authorList>
            <person name="Zhang J."/>
            <person name="Kudrna D."/>
            <person name="Lee S."/>
            <person name="Talag J."/>
            <person name="Welchert J."/>
            <person name="Wing R.A."/>
        </authorList>
    </citation>
    <scope>NUCLEOTIDE SEQUENCE [LARGE SCALE GENOMIC DNA]</scope>
    <source>
        <strain evidence="9">cv. OR44</strain>
    </source>
</reference>
<dbReference type="GO" id="GO:0038023">
    <property type="term" value="F:signaling receptor activity"/>
    <property type="evidence" value="ECO:0007669"/>
    <property type="project" value="TreeGrafter"/>
</dbReference>
<evidence type="ECO:0000256" key="6">
    <source>
        <dbReference type="ARBA" id="ARBA00023170"/>
    </source>
</evidence>
<dbReference type="GO" id="GO:0005634">
    <property type="term" value="C:nucleus"/>
    <property type="evidence" value="ECO:0007669"/>
    <property type="project" value="UniProtKB-SubCell"/>
</dbReference>
<keyword evidence="6" id="KW-0675">Receptor</keyword>